<dbReference type="RefSeq" id="WP_013609454.1">
    <property type="nucleotide sequence ID" value="NC_015153.1"/>
</dbReference>
<dbReference type="SUPFAM" id="SSF56784">
    <property type="entry name" value="HAD-like"/>
    <property type="match status" value="1"/>
</dbReference>
<evidence type="ECO:0000313" key="1">
    <source>
        <dbReference type="EMBL" id="CBZ40856.1"/>
    </source>
</evidence>
<organism evidence="1 2">
    <name type="scientific">Mycoplasma suis (strain KI_3806)</name>
    <dbReference type="NCBI Taxonomy" id="708248"/>
    <lineage>
        <taxon>Bacteria</taxon>
        <taxon>Bacillati</taxon>
        <taxon>Mycoplasmatota</taxon>
        <taxon>Mollicutes</taxon>
        <taxon>Mycoplasmataceae</taxon>
        <taxon>Mycoplasma</taxon>
    </lineage>
</organism>
<dbReference type="HOGENOM" id="CLU_737354_0_0_14"/>
<name>F0V2H5_MYCS3</name>
<gene>
    <name evidence="1" type="ORF">MSUIS_07630</name>
</gene>
<accession>F0V2H5</accession>
<evidence type="ECO:0000313" key="2">
    <source>
        <dbReference type="Proteomes" id="UP000008645"/>
    </source>
</evidence>
<dbReference type="OrthoDB" id="396143at2"/>
<dbReference type="Proteomes" id="UP000008645">
    <property type="component" value="Chromosome"/>
</dbReference>
<dbReference type="InterPro" id="IPR036412">
    <property type="entry name" value="HAD-like_sf"/>
</dbReference>
<sequence length="378" mass="45711">MIYEKIISLELDFFEISQTYSEDELEKFVKMLRELSIYNNLFLFTNESYSFVTKFTENWNLPVGYIVFNSGSCVYSLAESKKQFENFLDRDSAILIARFCFFHNLNFIIHTSENLSFTFGINLLNISSFRGLSFKYHFLVFQYKILKNWKSIYEVLHKYPIYSIEVLFEEKIDWFKECKMVAILQYLKSLECEFNTFETKSTIYFFSKENSKIETIQKVVSENTREEIENNLIYFSMNFPDFEFAIKTCFWFSDLKQADWITEKVADIDPIYMPRGNINWIEWWRENDYMWRHDLMKLGWIEKKIRNIDEEVIKSLNYEWKNNHFFELNLKSGLLSPKSLEGGERRWVIKRDDTLEKSSLFLFLWPDQISNICRAQKQ</sequence>
<proteinExistence type="predicted"/>
<dbReference type="AlphaFoldDB" id="F0V2H5"/>
<reference evidence="1 2" key="1">
    <citation type="journal article" date="2011" name="J. Bacteriol.">
        <title>Complete genome sequence of the hemotrophic Mycoplasma suis strain KI3806.</title>
        <authorList>
            <person name="Oehlerking J."/>
            <person name="Kube M."/>
            <person name="Felder K.M."/>
            <person name="Matter D."/>
            <person name="Wittenbrink M.M."/>
            <person name="Schwarzenbach S."/>
            <person name="Kramer M.M."/>
            <person name="Hoelzle K."/>
            <person name="Hoelzle L.E."/>
        </authorList>
    </citation>
    <scope>NUCLEOTIDE SEQUENCE [LARGE SCALE GENOMIC DNA]</scope>
    <source>
        <strain evidence="2">KI_3806</strain>
    </source>
</reference>
<protein>
    <submittedName>
        <fullName evidence="1">Uncharacterized protein</fullName>
    </submittedName>
</protein>
<dbReference type="KEGG" id="msk:MSUIS_07630"/>
<dbReference type="EMBL" id="FQ790233">
    <property type="protein sequence ID" value="CBZ40856.1"/>
    <property type="molecule type" value="Genomic_DNA"/>
</dbReference>